<dbReference type="RefSeq" id="XP_008615893.1">
    <property type="nucleotide sequence ID" value="XM_008617671.1"/>
</dbReference>
<dbReference type="PANTHER" id="PTHR31827">
    <property type="entry name" value="EMB|CAB89363.1"/>
    <property type="match status" value="1"/>
</dbReference>
<organism evidence="3 4">
    <name type="scientific">Saprolegnia diclina (strain VS20)</name>
    <dbReference type="NCBI Taxonomy" id="1156394"/>
    <lineage>
        <taxon>Eukaryota</taxon>
        <taxon>Sar</taxon>
        <taxon>Stramenopiles</taxon>
        <taxon>Oomycota</taxon>
        <taxon>Saprolegniomycetes</taxon>
        <taxon>Saprolegniales</taxon>
        <taxon>Saprolegniaceae</taxon>
        <taxon>Saprolegnia</taxon>
    </lineage>
</organism>
<sequence length="248" mass="27579">MRLVLRRRPHSAFGGLAHTPPTTTSNMQHQCVFNDCTAMALPDANKCDFHKNRKMCVVAHCSNQVYARGRCVRHGGKKKCQVPTCESYARGGDFCSEHGGASPKRYCSVAGCQKQAHARKKCVRHGGGRLCKLPGCHQHARLAGFCHRHNESMMPASSSSTDNDDEMLEAPLSVAEMDEILASDPTMLSFLNEWMAGSSIELAHRVKMEIEPTQIKLEPEAPTSPMEVEMFDWQLDANLWQGLETMFS</sequence>
<name>T0RKY2_SAPDV</name>
<dbReference type="eggNOG" id="ENOG502QTGB">
    <property type="taxonomic scope" value="Eukaryota"/>
</dbReference>
<feature type="compositionally biased region" description="Basic residues" evidence="1">
    <location>
        <begin position="1"/>
        <end position="10"/>
    </location>
</feature>
<dbReference type="VEuPathDB" id="FungiDB:SDRG_11625"/>
<evidence type="ECO:0000256" key="1">
    <source>
        <dbReference type="SAM" id="MobiDB-lite"/>
    </source>
</evidence>
<proteinExistence type="predicted"/>
<dbReference type="EMBL" id="JH767174">
    <property type="protein sequence ID" value="EQC30567.1"/>
    <property type="molecule type" value="Genomic_DNA"/>
</dbReference>
<dbReference type="InParanoid" id="T0RKY2"/>
<feature type="domain" description="WRKY19-like zinc finger" evidence="2">
    <location>
        <begin position="78"/>
        <end position="100"/>
    </location>
</feature>
<reference evidence="3 4" key="1">
    <citation type="submission" date="2012-04" db="EMBL/GenBank/DDBJ databases">
        <title>The Genome Sequence of Saprolegnia declina VS20.</title>
        <authorList>
            <consortium name="The Broad Institute Genome Sequencing Platform"/>
            <person name="Russ C."/>
            <person name="Nusbaum C."/>
            <person name="Tyler B."/>
            <person name="van West P."/>
            <person name="Dieguez-Uribeondo J."/>
            <person name="de Bruijn I."/>
            <person name="Tripathy S."/>
            <person name="Jiang R."/>
            <person name="Young S.K."/>
            <person name="Zeng Q."/>
            <person name="Gargeya S."/>
            <person name="Fitzgerald M."/>
            <person name="Haas B."/>
            <person name="Abouelleil A."/>
            <person name="Alvarado L."/>
            <person name="Arachchi H.M."/>
            <person name="Berlin A."/>
            <person name="Chapman S.B."/>
            <person name="Goldberg J."/>
            <person name="Griggs A."/>
            <person name="Gujja S."/>
            <person name="Hansen M."/>
            <person name="Howarth C."/>
            <person name="Imamovic A."/>
            <person name="Larimer J."/>
            <person name="McCowen C."/>
            <person name="Montmayeur A."/>
            <person name="Murphy C."/>
            <person name="Neiman D."/>
            <person name="Pearson M."/>
            <person name="Priest M."/>
            <person name="Roberts A."/>
            <person name="Saif S."/>
            <person name="Shea T."/>
            <person name="Sisk P."/>
            <person name="Sykes S."/>
            <person name="Wortman J."/>
            <person name="Nusbaum C."/>
            <person name="Birren B."/>
        </authorList>
    </citation>
    <scope>NUCLEOTIDE SEQUENCE [LARGE SCALE GENOMIC DNA]</scope>
    <source>
        <strain evidence="3 4">VS20</strain>
    </source>
</reference>
<dbReference type="GeneID" id="19952352"/>
<dbReference type="Pfam" id="PF24906">
    <property type="entry name" value="Zf_WRKY19"/>
    <property type="match status" value="1"/>
</dbReference>
<dbReference type="InterPro" id="IPR056866">
    <property type="entry name" value="Znf_WRKY19"/>
</dbReference>
<gene>
    <name evidence="3" type="ORF">SDRG_11625</name>
</gene>
<dbReference type="STRING" id="1156394.T0RKY2"/>
<evidence type="ECO:0000259" key="2">
    <source>
        <dbReference type="Pfam" id="PF24906"/>
    </source>
</evidence>
<dbReference type="Proteomes" id="UP000030762">
    <property type="component" value="Unassembled WGS sequence"/>
</dbReference>
<keyword evidence="4" id="KW-1185">Reference proteome</keyword>
<evidence type="ECO:0000313" key="4">
    <source>
        <dbReference type="Proteomes" id="UP000030762"/>
    </source>
</evidence>
<protein>
    <recommendedName>
        <fullName evidence="2">WRKY19-like zinc finger domain-containing protein</fullName>
    </recommendedName>
</protein>
<dbReference type="OrthoDB" id="69459at2759"/>
<feature type="region of interest" description="Disordered" evidence="1">
    <location>
        <begin position="1"/>
        <end position="21"/>
    </location>
</feature>
<dbReference type="OMA" id="CHRHNES"/>
<evidence type="ECO:0000313" key="3">
    <source>
        <dbReference type="EMBL" id="EQC30567.1"/>
    </source>
</evidence>
<dbReference type="AlphaFoldDB" id="T0RKY2"/>
<dbReference type="PANTHER" id="PTHR31827:SF1">
    <property type="entry name" value="EMB|CAB89363.1"/>
    <property type="match status" value="1"/>
</dbReference>
<accession>T0RKY2</accession>